<sequence length="295" mass="29669">MTAQNSAIARPSIAVGGTVLAALGVAIFSLTFPATDWSLTGFGPWTTVTLRALLATALAGGFLLAGRAPVPERRLWPALAVVALGVIIGFPLLTTLALRTTQTSHAAVVVGALPLATAAVGSAVARTRHSAAFWATALAGTAAVVAFTLAQSHGSPSRGDVLLFASLGVCAAGYVAGGRLAASMPGWQVIGWALVGSLPVTLPAAVVALTVEPVRLGGQALVGLGYLAAVSQFGGMVVWYRGMATIGIARASQLQLAQPLLTLVWSALLLGEHLSPATALTALAVLVCVAVTQKA</sequence>
<protein>
    <submittedName>
        <fullName evidence="8">DMT family transporter</fullName>
    </submittedName>
</protein>
<evidence type="ECO:0000256" key="4">
    <source>
        <dbReference type="ARBA" id="ARBA00022989"/>
    </source>
</evidence>
<keyword evidence="5 6" id="KW-0472">Membrane</keyword>
<feature type="transmembrane region" description="Helical" evidence="6">
    <location>
        <begin position="104"/>
        <end position="124"/>
    </location>
</feature>
<comment type="subcellular location">
    <subcellularLocation>
        <location evidence="1">Membrane</location>
        <topology evidence="1">Multi-pass membrane protein</topology>
    </subcellularLocation>
</comment>
<feature type="domain" description="EamA" evidence="7">
    <location>
        <begin position="159"/>
        <end position="291"/>
    </location>
</feature>
<evidence type="ECO:0000256" key="1">
    <source>
        <dbReference type="ARBA" id="ARBA00004141"/>
    </source>
</evidence>
<evidence type="ECO:0000313" key="8">
    <source>
        <dbReference type="EMBL" id="MBY8885606.1"/>
    </source>
</evidence>
<keyword evidence="9" id="KW-1185">Reference proteome</keyword>
<evidence type="ECO:0000256" key="3">
    <source>
        <dbReference type="ARBA" id="ARBA00022692"/>
    </source>
</evidence>
<evidence type="ECO:0000256" key="6">
    <source>
        <dbReference type="SAM" id="Phobius"/>
    </source>
</evidence>
<proteinExistence type="inferred from homology"/>
<dbReference type="InterPro" id="IPR050638">
    <property type="entry name" value="AA-Vitamin_Transporters"/>
</dbReference>
<evidence type="ECO:0000259" key="7">
    <source>
        <dbReference type="Pfam" id="PF00892"/>
    </source>
</evidence>
<dbReference type="Proteomes" id="UP001198565">
    <property type="component" value="Unassembled WGS sequence"/>
</dbReference>
<keyword evidence="3 6" id="KW-0812">Transmembrane</keyword>
<dbReference type="PANTHER" id="PTHR32322">
    <property type="entry name" value="INNER MEMBRANE TRANSPORTER"/>
    <property type="match status" value="1"/>
</dbReference>
<dbReference type="InterPro" id="IPR037185">
    <property type="entry name" value="EmrE-like"/>
</dbReference>
<comment type="similarity">
    <text evidence="2">Belongs to the EamA transporter family.</text>
</comment>
<evidence type="ECO:0000313" key="9">
    <source>
        <dbReference type="Proteomes" id="UP001198565"/>
    </source>
</evidence>
<dbReference type="Pfam" id="PF00892">
    <property type="entry name" value="EamA"/>
    <property type="match status" value="2"/>
</dbReference>
<feature type="transmembrane region" description="Helical" evidence="6">
    <location>
        <begin position="162"/>
        <end position="182"/>
    </location>
</feature>
<feature type="transmembrane region" description="Helical" evidence="6">
    <location>
        <begin position="76"/>
        <end position="98"/>
    </location>
</feature>
<dbReference type="EMBL" id="JAINVZ010000006">
    <property type="protein sequence ID" value="MBY8885606.1"/>
    <property type="molecule type" value="Genomic_DNA"/>
</dbReference>
<accession>A0ABS7QQZ1</accession>
<feature type="transmembrane region" description="Helical" evidence="6">
    <location>
        <begin position="189"/>
        <end position="211"/>
    </location>
</feature>
<feature type="domain" description="EamA" evidence="7">
    <location>
        <begin position="17"/>
        <end position="146"/>
    </location>
</feature>
<dbReference type="SUPFAM" id="SSF103481">
    <property type="entry name" value="Multidrug resistance efflux transporter EmrE"/>
    <property type="match status" value="2"/>
</dbReference>
<feature type="transmembrane region" description="Helical" evidence="6">
    <location>
        <begin position="217"/>
        <end position="239"/>
    </location>
</feature>
<evidence type="ECO:0000256" key="5">
    <source>
        <dbReference type="ARBA" id="ARBA00023136"/>
    </source>
</evidence>
<evidence type="ECO:0000256" key="2">
    <source>
        <dbReference type="ARBA" id="ARBA00007362"/>
    </source>
</evidence>
<name>A0ABS7QQZ1_9ACTN</name>
<dbReference type="InterPro" id="IPR000620">
    <property type="entry name" value="EamA_dom"/>
</dbReference>
<organism evidence="8 9">
    <name type="scientific">Streptantibioticus parmotrematis</name>
    <dbReference type="NCBI Taxonomy" id="2873249"/>
    <lineage>
        <taxon>Bacteria</taxon>
        <taxon>Bacillati</taxon>
        <taxon>Actinomycetota</taxon>
        <taxon>Actinomycetes</taxon>
        <taxon>Kitasatosporales</taxon>
        <taxon>Streptomycetaceae</taxon>
        <taxon>Streptantibioticus</taxon>
    </lineage>
</organism>
<gene>
    <name evidence="8" type="ORF">K7472_12195</name>
</gene>
<feature type="transmembrane region" description="Helical" evidence="6">
    <location>
        <begin position="12"/>
        <end position="32"/>
    </location>
</feature>
<reference evidence="8 9" key="1">
    <citation type="submission" date="2021-08" db="EMBL/GenBank/DDBJ databases">
        <title>Streptomyces sp. PTM05 isolated from lichen.</title>
        <authorList>
            <person name="Somphong A."/>
            <person name="Phongsopitanun W."/>
            <person name="Tanasupawat S."/>
        </authorList>
    </citation>
    <scope>NUCLEOTIDE SEQUENCE [LARGE SCALE GENOMIC DNA]</scope>
    <source>
        <strain evidence="8 9">Ptm05</strain>
    </source>
</reference>
<comment type="caution">
    <text evidence="8">The sequence shown here is derived from an EMBL/GenBank/DDBJ whole genome shotgun (WGS) entry which is preliminary data.</text>
</comment>
<keyword evidence="4 6" id="KW-1133">Transmembrane helix</keyword>
<dbReference type="RefSeq" id="WP_222977074.1">
    <property type="nucleotide sequence ID" value="NZ_JAINVZ010000006.1"/>
</dbReference>
<feature type="transmembrane region" description="Helical" evidence="6">
    <location>
        <begin position="44"/>
        <end position="64"/>
    </location>
</feature>
<feature type="transmembrane region" description="Helical" evidence="6">
    <location>
        <begin position="131"/>
        <end position="150"/>
    </location>
</feature>
<dbReference type="PANTHER" id="PTHR32322:SF2">
    <property type="entry name" value="EAMA DOMAIN-CONTAINING PROTEIN"/>
    <property type="match status" value="1"/>
</dbReference>